<evidence type="ECO:0000256" key="8">
    <source>
        <dbReference type="ARBA" id="ARBA00022927"/>
    </source>
</evidence>
<dbReference type="GO" id="GO:0006614">
    <property type="term" value="P:SRP-dependent cotranslational protein targeting to membrane"/>
    <property type="evidence" value="ECO:0007669"/>
    <property type="project" value="UniProtKB-UniRule"/>
</dbReference>
<keyword evidence="9" id="KW-0342">GTP-binding</keyword>
<dbReference type="OrthoDB" id="9778554at2"/>
<keyword evidence="6" id="KW-0547">Nucleotide-binding</keyword>
<dbReference type="HOGENOM" id="CLU_009301_11_5_6"/>
<reference evidence="16 17" key="1">
    <citation type="submission" date="2011-09" db="EMBL/GenBank/DDBJ databases">
        <title>Complete sequence of chromosome of Thioflavicoccus mobilis 8321.</title>
        <authorList>
            <consortium name="US DOE Joint Genome Institute"/>
            <person name="Lucas S."/>
            <person name="Han J."/>
            <person name="Lapidus A."/>
            <person name="Cheng J.-F."/>
            <person name="Goodwin L."/>
            <person name="Pitluck S."/>
            <person name="Peters L."/>
            <person name="Ovchinnikova G."/>
            <person name="Lu M."/>
            <person name="Detter J.C."/>
            <person name="Han C."/>
            <person name="Tapia R."/>
            <person name="Land M."/>
            <person name="Hauser L."/>
            <person name="Kyrpides N."/>
            <person name="Ivanova N."/>
            <person name="Pagani I."/>
            <person name="Vogl K."/>
            <person name="Liu Z."/>
            <person name="Imhoff J."/>
            <person name="Thiel V."/>
            <person name="Frigaard N.-U."/>
            <person name="Bryant D."/>
            <person name="Woyke T."/>
        </authorList>
    </citation>
    <scope>NUCLEOTIDE SEQUENCE [LARGE SCALE GENOMIC DNA]</scope>
    <source>
        <strain evidence="16 17">8321</strain>
    </source>
</reference>
<evidence type="ECO:0000256" key="3">
    <source>
        <dbReference type="ARBA" id="ARBA00014919"/>
    </source>
</evidence>
<dbReference type="SMART" id="SM00382">
    <property type="entry name" value="AAA"/>
    <property type="match status" value="1"/>
</dbReference>
<dbReference type="STRING" id="765912.Thimo_0285"/>
<evidence type="ECO:0000256" key="6">
    <source>
        <dbReference type="ARBA" id="ARBA00022741"/>
    </source>
</evidence>
<dbReference type="InterPro" id="IPR027417">
    <property type="entry name" value="P-loop_NTPase"/>
</dbReference>
<evidence type="ECO:0000256" key="11">
    <source>
        <dbReference type="ARBA" id="ARBA00023225"/>
    </source>
</evidence>
<dbReference type="SMART" id="SM00962">
    <property type="entry name" value="SRP54"/>
    <property type="match status" value="1"/>
</dbReference>
<comment type="similarity">
    <text evidence="2">Belongs to the GTP-binding SRP family.</text>
</comment>
<dbReference type="eggNOG" id="COG1419">
    <property type="taxonomic scope" value="Bacteria"/>
</dbReference>
<dbReference type="PATRIC" id="fig|765912.4.peg.285"/>
<comment type="subcellular location">
    <subcellularLocation>
        <location evidence="1">Cell membrane</location>
        <topology evidence="1">Peripheral membrane protein</topology>
        <orientation evidence="1">Cytoplasmic side</orientation>
    </subcellularLocation>
</comment>
<dbReference type="NCBIfam" id="TIGR03499">
    <property type="entry name" value="FlhF"/>
    <property type="match status" value="1"/>
</dbReference>
<dbReference type="GO" id="GO:0005525">
    <property type="term" value="F:GTP binding"/>
    <property type="evidence" value="ECO:0007669"/>
    <property type="project" value="UniProtKB-UniRule"/>
</dbReference>
<evidence type="ECO:0000256" key="13">
    <source>
        <dbReference type="NCBIfam" id="TIGR03499"/>
    </source>
</evidence>
<keyword evidence="16" id="KW-0966">Cell projection</keyword>
<dbReference type="AlphaFoldDB" id="U3GL00"/>
<evidence type="ECO:0000313" key="16">
    <source>
        <dbReference type="EMBL" id="AGA89155.1"/>
    </source>
</evidence>
<dbReference type="Gene3D" id="3.40.50.300">
    <property type="entry name" value="P-loop containing nucleotide triphosphate hydrolases"/>
    <property type="match status" value="1"/>
</dbReference>
<evidence type="ECO:0000256" key="7">
    <source>
        <dbReference type="ARBA" id="ARBA00022795"/>
    </source>
</evidence>
<keyword evidence="11" id="KW-1006">Bacterial flagellum protein export</keyword>
<dbReference type="Proteomes" id="UP000010816">
    <property type="component" value="Chromosome"/>
</dbReference>
<keyword evidence="8" id="KW-0653">Protein transport</keyword>
<dbReference type="FunFam" id="3.40.50.300:FF:000695">
    <property type="entry name" value="Flagellar biosynthesis regulator FlhF"/>
    <property type="match status" value="1"/>
</dbReference>
<protein>
    <recommendedName>
        <fullName evidence="3 13">Flagellar biosynthesis protein FlhF</fullName>
    </recommendedName>
</protein>
<evidence type="ECO:0000259" key="15">
    <source>
        <dbReference type="SMART" id="SM00962"/>
    </source>
</evidence>
<dbReference type="EMBL" id="CP003051">
    <property type="protein sequence ID" value="AGA89155.1"/>
    <property type="molecule type" value="Genomic_DNA"/>
</dbReference>
<feature type="domain" description="AAA+ ATPase" evidence="14">
    <location>
        <begin position="186"/>
        <end position="329"/>
    </location>
</feature>
<keyword evidence="17" id="KW-1185">Reference proteome</keyword>
<dbReference type="CDD" id="cd17873">
    <property type="entry name" value="FlhF"/>
    <property type="match status" value="1"/>
</dbReference>
<dbReference type="GO" id="GO:0015031">
    <property type="term" value="P:protein transport"/>
    <property type="evidence" value="ECO:0007669"/>
    <property type="project" value="UniProtKB-KW"/>
</dbReference>
<keyword evidence="10" id="KW-0472">Membrane</keyword>
<dbReference type="Gene3D" id="1.20.120.1380">
    <property type="entry name" value="Flagellar FlhF biosynthesis protein, N domain"/>
    <property type="match status" value="1"/>
</dbReference>
<comment type="function">
    <text evidence="12">Necessary for flagellar biosynthesis. May be involved in translocation of the flagellum.</text>
</comment>
<accession>U3GL00</accession>
<evidence type="ECO:0000256" key="12">
    <source>
        <dbReference type="ARBA" id="ARBA00025337"/>
    </source>
</evidence>
<keyword evidence="16" id="KW-0969">Cilium</keyword>
<sequence>MRIKRFLAPDMRQALRLVREDQGPDAVVVASRGTDAGIELLVALDYDEQLISTISETTSVAHVGGDSDLGPRARAWVNSADSSAPTAKEPIAQGLHPDLLDTMGNELRKLRVALEQQLSLLGGKDAGPAGVKLVASAERLGLDRSIFHELLAEARSNGCPDENLWSEVCNSLRARVNTVEDDSINRGGVFAFIGPTGVGKTTTVAKLAARFALRFGRRHIALITTDTYRIGAREQLLTFGEALGIPVDSATDREKLSQLLQEHARKRLILIDSAGLSQRDLRLAAQLSALDCIPLLKTYLVVSSATHPAGLTEVFRSFGRARLQGCVITKLDEAVTLGPMLGALARNQVPLAYVCDGQRVPEDIHPARAIDLLERAEALAEATSALDKTMEDLSGYRTGNGLL</sequence>
<keyword evidence="16" id="KW-0282">Flagellum</keyword>
<dbReference type="InterPro" id="IPR047040">
    <property type="entry name" value="FlhF__GTPase_dom"/>
</dbReference>
<evidence type="ECO:0000256" key="4">
    <source>
        <dbReference type="ARBA" id="ARBA00022448"/>
    </source>
</evidence>
<dbReference type="GO" id="GO:0044781">
    <property type="term" value="P:bacterial-type flagellum organization"/>
    <property type="evidence" value="ECO:0007669"/>
    <property type="project" value="UniProtKB-UniRule"/>
</dbReference>
<dbReference type="GO" id="GO:0005047">
    <property type="term" value="F:signal recognition particle binding"/>
    <property type="evidence" value="ECO:0007669"/>
    <property type="project" value="TreeGrafter"/>
</dbReference>
<feature type="domain" description="SRP54-type proteins GTP-binding" evidence="15">
    <location>
        <begin position="187"/>
        <end position="378"/>
    </location>
</feature>
<dbReference type="PANTHER" id="PTHR43134:SF3">
    <property type="entry name" value="FLAGELLAR BIOSYNTHESIS PROTEIN FLHF"/>
    <property type="match status" value="1"/>
</dbReference>
<proteinExistence type="inferred from homology"/>
<dbReference type="KEGG" id="tmb:Thimo_0285"/>
<dbReference type="Pfam" id="PF00448">
    <property type="entry name" value="SRP54"/>
    <property type="match status" value="1"/>
</dbReference>
<dbReference type="InterPro" id="IPR020006">
    <property type="entry name" value="FlhF"/>
</dbReference>
<keyword evidence="5" id="KW-1003">Cell membrane</keyword>
<dbReference type="SUPFAM" id="SSF52540">
    <property type="entry name" value="P-loop containing nucleoside triphosphate hydrolases"/>
    <property type="match status" value="1"/>
</dbReference>
<evidence type="ECO:0000256" key="1">
    <source>
        <dbReference type="ARBA" id="ARBA00004413"/>
    </source>
</evidence>
<evidence type="ECO:0000259" key="14">
    <source>
        <dbReference type="SMART" id="SM00382"/>
    </source>
</evidence>
<keyword evidence="7" id="KW-1005">Bacterial flagellum biogenesis</keyword>
<keyword evidence="4" id="KW-0813">Transport</keyword>
<dbReference type="PANTHER" id="PTHR43134">
    <property type="entry name" value="SIGNAL RECOGNITION PARTICLE RECEPTOR SUBUNIT ALPHA"/>
    <property type="match status" value="1"/>
</dbReference>
<evidence type="ECO:0000256" key="9">
    <source>
        <dbReference type="ARBA" id="ARBA00023134"/>
    </source>
</evidence>
<dbReference type="GO" id="GO:0003924">
    <property type="term" value="F:GTPase activity"/>
    <property type="evidence" value="ECO:0007669"/>
    <property type="project" value="UniProtKB-UniRule"/>
</dbReference>
<evidence type="ECO:0000256" key="10">
    <source>
        <dbReference type="ARBA" id="ARBA00023136"/>
    </source>
</evidence>
<dbReference type="InterPro" id="IPR000897">
    <property type="entry name" value="SRP54_GTPase_dom"/>
</dbReference>
<dbReference type="GO" id="GO:0005886">
    <property type="term" value="C:plasma membrane"/>
    <property type="evidence" value="ECO:0007669"/>
    <property type="project" value="UniProtKB-SubCell"/>
</dbReference>
<evidence type="ECO:0000256" key="5">
    <source>
        <dbReference type="ARBA" id="ARBA00022475"/>
    </source>
</evidence>
<name>U3GL00_9GAMM</name>
<evidence type="ECO:0000256" key="2">
    <source>
        <dbReference type="ARBA" id="ARBA00008531"/>
    </source>
</evidence>
<dbReference type="RefSeq" id="WP_015279305.1">
    <property type="nucleotide sequence ID" value="NC_019940.1"/>
</dbReference>
<gene>
    <name evidence="16" type="ORF">Thimo_0285</name>
</gene>
<dbReference type="InterPro" id="IPR003593">
    <property type="entry name" value="AAA+_ATPase"/>
</dbReference>
<evidence type="ECO:0000313" key="17">
    <source>
        <dbReference type="Proteomes" id="UP000010816"/>
    </source>
</evidence>
<organism evidence="16 17">
    <name type="scientific">Thioflavicoccus mobilis 8321</name>
    <dbReference type="NCBI Taxonomy" id="765912"/>
    <lineage>
        <taxon>Bacteria</taxon>
        <taxon>Pseudomonadati</taxon>
        <taxon>Pseudomonadota</taxon>
        <taxon>Gammaproteobacteria</taxon>
        <taxon>Chromatiales</taxon>
        <taxon>Chromatiaceae</taxon>
        <taxon>Thioflavicoccus</taxon>
    </lineage>
</organism>